<gene>
    <name evidence="1" type="ORF">NA56DRAFT_713429</name>
</gene>
<evidence type="ECO:0008006" key="3">
    <source>
        <dbReference type="Google" id="ProtNLM"/>
    </source>
</evidence>
<keyword evidence="2" id="KW-1185">Reference proteome</keyword>
<dbReference type="PANTHER" id="PTHR24148:SF64">
    <property type="entry name" value="HETEROKARYON INCOMPATIBILITY DOMAIN-CONTAINING PROTEIN"/>
    <property type="match status" value="1"/>
</dbReference>
<dbReference type="AlphaFoldDB" id="A0A2J6PDN5"/>
<evidence type="ECO:0000313" key="1">
    <source>
        <dbReference type="EMBL" id="PMD12161.1"/>
    </source>
</evidence>
<protein>
    <recommendedName>
        <fullName evidence="3">Heterokaryon incompatibility domain-containing protein</fullName>
    </recommendedName>
</protein>
<dbReference type="PANTHER" id="PTHR24148">
    <property type="entry name" value="ANKYRIN REPEAT DOMAIN-CONTAINING PROTEIN 39 HOMOLOG-RELATED"/>
    <property type="match status" value="1"/>
</dbReference>
<accession>A0A2J6PDN5</accession>
<dbReference type="Proteomes" id="UP000235672">
    <property type="component" value="Unassembled WGS sequence"/>
</dbReference>
<dbReference type="Pfam" id="PF26639">
    <property type="entry name" value="Het-6_barrel"/>
    <property type="match status" value="1"/>
</dbReference>
<dbReference type="OrthoDB" id="2157530at2759"/>
<organism evidence="1 2">
    <name type="scientific">Hyaloscypha hepaticicola</name>
    <dbReference type="NCBI Taxonomy" id="2082293"/>
    <lineage>
        <taxon>Eukaryota</taxon>
        <taxon>Fungi</taxon>
        <taxon>Dikarya</taxon>
        <taxon>Ascomycota</taxon>
        <taxon>Pezizomycotina</taxon>
        <taxon>Leotiomycetes</taxon>
        <taxon>Helotiales</taxon>
        <taxon>Hyaloscyphaceae</taxon>
        <taxon>Hyaloscypha</taxon>
    </lineage>
</organism>
<dbReference type="InterPro" id="IPR052895">
    <property type="entry name" value="HetReg/Transcr_Mod"/>
</dbReference>
<reference evidence="1 2" key="1">
    <citation type="submission" date="2016-05" db="EMBL/GenBank/DDBJ databases">
        <title>A degradative enzymes factory behind the ericoid mycorrhizal symbiosis.</title>
        <authorList>
            <consortium name="DOE Joint Genome Institute"/>
            <person name="Martino E."/>
            <person name="Morin E."/>
            <person name="Grelet G."/>
            <person name="Kuo A."/>
            <person name="Kohler A."/>
            <person name="Daghino S."/>
            <person name="Barry K."/>
            <person name="Choi C."/>
            <person name="Cichocki N."/>
            <person name="Clum A."/>
            <person name="Copeland A."/>
            <person name="Hainaut M."/>
            <person name="Haridas S."/>
            <person name="Labutti K."/>
            <person name="Lindquist E."/>
            <person name="Lipzen A."/>
            <person name="Khouja H.-R."/>
            <person name="Murat C."/>
            <person name="Ohm R."/>
            <person name="Olson A."/>
            <person name="Spatafora J."/>
            <person name="Veneault-Fourrey C."/>
            <person name="Henrissat B."/>
            <person name="Grigoriev I."/>
            <person name="Martin F."/>
            <person name="Perotto S."/>
        </authorList>
    </citation>
    <scope>NUCLEOTIDE SEQUENCE [LARGE SCALE GENOMIC DNA]</scope>
    <source>
        <strain evidence="1 2">UAMH 7357</strain>
    </source>
</reference>
<sequence length="390" mass="44262">MFSRHMFEAFTPSVGPCSDERRDALIGIANVDVMLSFRGEVGYEENFSLSRVLQRCACFESTDPRDSVYALLGLTRDNSRHVIIPDYSEQNITHLTFTGTMRYLLSQRNQPLDNLCGAGLGADRNIQELPSWVPDWSRTKKGQQETGGHYTAGTRYNSVIGYDPSNYFSLHLEGIHFDRVKRLSSKSGKNPDWTTLDFMFSCKKWFSETEAVARSHAKDPYFNGQSVDEAFIRTLIWDQSSYDSEQRRPSTEQCFSDYNAVKLFYAISEILIPILQSQPPESRIPESPLWDQYRDICSQASRFLHFAGNSLGMRFCVTGKGRMAIVPPLSNEGDIICVIKGARMPFVLREISYRERSLYNLVGSCYVHGVMDGEIHDDSIDAHSLGLDIV</sequence>
<name>A0A2J6PDN5_9HELO</name>
<dbReference type="STRING" id="1745343.A0A2J6PDN5"/>
<evidence type="ECO:0000313" key="2">
    <source>
        <dbReference type="Proteomes" id="UP000235672"/>
    </source>
</evidence>
<dbReference type="EMBL" id="KZ613562">
    <property type="protein sequence ID" value="PMD12161.1"/>
    <property type="molecule type" value="Genomic_DNA"/>
</dbReference>
<proteinExistence type="predicted"/>